<dbReference type="GO" id="GO:0000428">
    <property type="term" value="C:DNA-directed RNA polymerase complex"/>
    <property type="evidence" value="ECO:0007669"/>
    <property type="project" value="UniProtKB-KW"/>
</dbReference>
<name>A0A8S5LZH2_9CAUD</name>
<keyword evidence="1" id="KW-0240">DNA-directed RNA polymerase</keyword>
<reference evidence="1" key="1">
    <citation type="journal article" date="2021" name="Proc. Natl. Acad. Sci. U.S.A.">
        <title>A Catalog of Tens of Thousands of Viruses from Human Metagenomes Reveals Hidden Associations with Chronic Diseases.</title>
        <authorList>
            <person name="Tisza M.J."/>
            <person name="Buck C.B."/>
        </authorList>
    </citation>
    <scope>NUCLEOTIDE SEQUENCE</scope>
    <source>
        <strain evidence="1">CtuvC1</strain>
    </source>
</reference>
<accession>A0A8S5LZH2</accession>
<proteinExistence type="predicted"/>
<keyword evidence="1" id="KW-0804">Transcription</keyword>
<sequence>MTIQKALEIIKNEMPYESGVINKALNMVENAVEKQIPKKPDLIGDGYDDNGYLIYDTWICPCCRTDYELDYDDYKFCPECGQNLDWNDLKGETK</sequence>
<evidence type="ECO:0000313" key="1">
    <source>
        <dbReference type="EMBL" id="DAD75469.1"/>
    </source>
</evidence>
<protein>
    <submittedName>
        <fullName evidence="1">DNA-directed RNA polymerase subunit</fullName>
    </submittedName>
</protein>
<dbReference type="EMBL" id="BK014784">
    <property type="protein sequence ID" value="DAD75469.1"/>
    <property type="molecule type" value="Genomic_DNA"/>
</dbReference>
<organism evidence="1">
    <name type="scientific">Siphoviridae sp. ctuvC1</name>
    <dbReference type="NCBI Taxonomy" id="2826507"/>
    <lineage>
        <taxon>Viruses</taxon>
        <taxon>Duplodnaviria</taxon>
        <taxon>Heunggongvirae</taxon>
        <taxon>Uroviricota</taxon>
        <taxon>Caudoviricetes</taxon>
    </lineage>
</organism>